<dbReference type="RefSeq" id="WP_095416029.1">
    <property type="nucleotide sequence ID" value="NZ_CP018477.1"/>
</dbReference>
<dbReference type="OrthoDB" id="221709at2"/>
<dbReference type="Pfam" id="PF18952">
    <property type="entry name" value="DUF5696"/>
    <property type="match status" value="1"/>
</dbReference>
<evidence type="ECO:0000313" key="1">
    <source>
        <dbReference type="EMBL" id="ASV76185.1"/>
    </source>
</evidence>
<proteinExistence type="predicted"/>
<reference evidence="1 2" key="1">
    <citation type="journal article" name="Front. Microbiol.">
        <title>Sugar Metabolism of the First Thermophilic Planctomycete Thermogutta terrifontis: Comparative Genomic and Transcriptomic Approaches.</title>
        <authorList>
            <person name="Elcheninov A.G."/>
            <person name="Menzel P."/>
            <person name="Gudbergsdottir S.R."/>
            <person name="Slesarev A.I."/>
            <person name="Kadnikov V.V."/>
            <person name="Krogh A."/>
            <person name="Bonch-Osmolovskaya E.A."/>
            <person name="Peng X."/>
            <person name="Kublanov I.V."/>
        </authorList>
    </citation>
    <scope>NUCLEOTIDE SEQUENCE [LARGE SCALE GENOMIC DNA]</scope>
    <source>
        <strain evidence="1 2">R1</strain>
    </source>
</reference>
<gene>
    <name evidence="1" type="ORF">THTE_3584</name>
</gene>
<dbReference type="AlphaFoldDB" id="A0A286RJP0"/>
<dbReference type="EMBL" id="CP018477">
    <property type="protein sequence ID" value="ASV76185.1"/>
    <property type="molecule type" value="Genomic_DNA"/>
</dbReference>
<name>A0A286RJP0_9BACT</name>
<dbReference type="KEGG" id="ttf:THTE_3584"/>
<dbReference type="InterPro" id="IPR043751">
    <property type="entry name" value="DUF5696"/>
</dbReference>
<dbReference type="Gene3D" id="3.20.20.80">
    <property type="entry name" value="Glycosidases"/>
    <property type="match status" value="1"/>
</dbReference>
<sequence>MRLAPIHVTRRSGEWMLLLGGAFWLAVFSVLGLSSKASAYNPPVDSAFGVTLRIQGPSEISYSPEGFECTLVVQNTTEKPLRGTIRLRSIDGCQADPAEIDNLAVPPGETARRSFRLRFGPRIYNAHYPIHAYGRFDLGGQEVMLHPILIFSVRGAPPVPTATWDWKPLELPNNSALALEEVPVFRAVFQVFGHDPETMPVGWRGSHPSHHGTCERMMRELGGATKPVIGIHPPWYEGQTGTGMVEFPIVLPASGPIRLSFALGMTPEGQSDGVTFRVRVAELSAPEGEFGKIVFERHTTAKTWEQHEVDLSAYAGKTIRLQLESHPGPKNNTGWDSSFWAEPTLIAGATPTVRAGESSKLGTPIILGTVGVGGLRGQAEVELGPRGLLDANVRFRFGQRVLSFHGFEVTVLGSRLDKVRSATALLGVESQVEKNSDGGQRLVARHRFQNAAGTFDLIGVVGTEKGTLVVNWRLENVPAARPWVDVHLEDVALGSWSEEAFRVYAGAGNVVQKPQSYTLGFDGHRLSTSFVGLEFDGGLSIVQGCDVPPSAFQVNPAARHYSLHVAHASKMTLIPATRVWDAVKQWREVNGLKPSDGVPVLAGRFVFDLWGGRYRESADALQKAFRYGLTDSLVIWHNWQRWGYDYRLPEIFPPNPSLGTLEDMQYLAQICRQAGVRFALHDNYIDFYPDAEGFSYLDTIAFHANGQPVRAWFNEGRQAQSYRYRADRVAPFLQANLTQIAEHIKPTAYFIDVWSSIDPYDYWTADGKFFDKVYTRNTWGQHFAWIRQLLGDHAPQISESGHDQLIGWLDGATTNHLRVGKPIPGYYQWSVWNWDCEDAERVPWFDAAHHDRFVLHGAGYSGRYQAGLDARLHGIYSDDYITTEVLTGHPAMVAQPFGQDVVRKYWLLSALGRALALDRIEDVEFVDNNIHRIHVKWASGMETWCNRGESDWEVAGVVLPQFGFLARPAENSPAGRVVKEAAIARRDGLIVEWAISPQSIYVNARKDYMGPEPIRPRATKFAPKGQEIEISVDWAARVPIPAGWVPFAHFCDEKGDIIFQGQFEPRDLSGITGQISTVVRARVPASIPAGQELELRVGVYRPQDGRRLSLAGPDDGQSRIRLGKIRRVADSQVSWIPQADEPDRLLLRKNAEGRPVDFGGIVTAQGVRVSPIGDGVLVVPLPLEDQSTQLTIFWSKLPWKVARPTKIEFLGIDGNVVRTEPLSSQEEIRLAIQPGEWAARLVP</sequence>
<evidence type="ECO:0000313" key="2">
    <source>
        <dbReference type="Proteomes" id="UP000215086"/>
    </source>
</evidence>
<organism evidence="1 2">
    <name type="scientific">Thermogutta terrifontis</name>
    <dbReference type="NCBI Taxonomy" id="1331910"/>
    <lineage>
        <taxon>Bacteria</taxon>
        <taxon>Pseudomonadati</taxon>
        <taxon>Planctomycetota</taxon>
        <taxon>Planctomycetia</taxon>
        <taxon>Pirellulales</taxon>
        <taxon>Thermoguttaceae</taxon>
        <taxon>Thermogutta</taxon>
    </lineage>
</organism>
<keyword evidence="2" id="KW-1185">Reference proteome</keyword>
<accession>A0A286RJP0</accession>
<dbReference type="Proteomes" id="UP000215086">
    <property type="component" value="Chromosome"/>
</dbReference>
<protein>
    <submittedName>
        <fullName evidence="1">Uncharacterized protein</fullName>
    </submittedName>
</protein>